<comment type="caution">
    <text evidence="1">The sequence shown here is derived from an EMBL/GenBank/DDBJ whole genome shotgun (WGS) entry which is preliminary data.</text>
</comment>
<dbReference type="RefSeq" id="WP_183907940.1">
    <property type="nucleotide sequence ID" value="NZ_JACHXZ010000001.1"/>
</dbReference>
<evidence type="ECO:0000313" key="2">
    <source>
        <dbReference type="Proteomes" id="UP000559987"/>
    </source>
</evidence>
<dbReference type="Proteomes" id="UP000559987">
    <property type="component" value="Unassembled WGS sequence"/>
</dbReference>
<evidence type="ECO:0000313" key="1">
    <source>
        <dbReference type="EMBL" id="MBB3167321.1"/>
    </source>
</evidence>
<accession>A0A839UKM4</accession>
<proteinExistence type="predicted"/>
<name>A0A839UKM4_9GAMM</name>
<protein>
    <submittedName>
        <fullName evidence="1">Uncharacterized protein</fullName>
    </submittedName>
</protein>
<reference evidence="1 2" key="1">
    <citation type="submission" date="2020-08" db="EMBL/GenBank/DDBJ databases">
        <title>Genomic Encyclopedia of Type Strains, Phase III (KMG-III): the genomes of soil and plant-associated and newly described type strains.</title>
        <authorList>
            <person name="Whitman W."/>
        </authorList>
    </citation>
    <scope>NUCLEOTIDE SEQUENCE [LARGE SCALE GENOMIC DNA]</scope>
    <source>
        <strain evidence="1 2">CECT 8571</strain>
    </source>
</reference>
<dbReference type="EMBL" id="JACHXZ010000001">
    <property type="protein sequence ID" value="MBB3167321.1"/>
    <property type="molecule type" value="Genomic_DNA"/>
</dbReference>
<sequence>MKKITGLCSYHQAQVARSPAHAAVYWQRAMVLAADAWQQQQWPQAHQAFTCAFDIASLWVTDVGRGSRSSFGERELVTATQQWMSMAQRNNQAHAAKTALWFTYRYLCRQLCTPNTLARRAALKQYLQCVDEFSEHLGQIADVTLPLQ</sequence>
<gene>
    <name evidence="1" type="ORF">FHS30_000497</name>
</gene>
<keyword evidence="2" id="KW-1185">Reference proteome</keyword>
<dbReference type="AlphaFoldDB" id="A0A839UKM4"/>
<organism evidence="1 2">
    <name type="scientific">Simiduia aestuariiviva</name>
    <dbReference type="NCBI Taxonomy" id="1510459"/>
    <lineage>
        <taxon>Bacteria</taxon>
        <taxon>Pseudomonadati</taxon>
        <taxon>Pseudomonadota</taxon>
        <taxon>Gammaproteobacteria</taxon>
        <taxon>Cellvibrionales</taxon>
        <taxon>Cellvibrionaceae</taxon>
        <taxon>Simiduia</taxon>
    </lineage>
</organism>